<feature type="region of interest" description="Disordered" evidence="1">
    <location>
        <begin position="135"/>
        <end position="173"/>
    </location>
</feature>
<accession>A0A3P6EPX4</accession>
<dbReference type="EMBL" id="LR031875">
    <property type="protein sequence ID" value="VDD33089.1"/>
    <property type="molecule type" value="Genomic_DNA"/>
</dbReference>
<dbReference type="AlphaFoldDB" id="A0A3P6EPX4"/>
<evidence type="ECO:0000256" key="1">
    <source>
        <dbReference type="SAM" id="MobiDB-lite"/>
    </source>
</evidence>
<proteinExistence type="predicted"/>
<reference evidence="2" key="1">
    <citation type="submission" date="2018-11" db="EMBL/GenBank/DDBJ databases">
        <authorList>
            <consortium name="Genoscope - CEA"/>
            <person name="William W."/>
        </authorList>
    </citation>
    <scope>NUCLEOTIDE SEQUENCE</scope>
</reference>
<sequence length="420" mass="47497">MLGVHVEAGPSTQEIIAALERCEGWSRDDRKRLAVAFKVLMDSVKGRDISGCYTINGFAQALQVWVYTALPELGATFGNPLPNNPSPPILAYKGRKGRRQFKEAILSQKPWKWTMDCWEVTGTWVNTKPAVVSPAKKKVVKDDSPRPRKKARKEAPAEATAEASEEMTTTVGGLTKEDIKTMFKDIADAMREGFGTCLKEIKYLSERVEAVEKKVGITTKWKETSSQNTTSPPKPTLEPGSESVNGTNAGRKSLAEDKDLQKEDARYLEKRDDALALCRAKSDRTRKLAASQKSPYTANRTARVIISNRKLYPGYNPFASIDKTKLRELADWLKSCPHYRTALDKKPRKSRTWWYQILRTSLEGNDANPQHFGSERIFFLDHLFAQQWIFNFKDFKDSKPDHNGFRKKTPVIGLLCGYRS</sequence>
<gene>
    <name evidence="2" type="ORF">BOLC9T58412H</name>
</gene>
<protein>
    <recommendedName>
        <fullName evidence="3">DUF1985 domain-containing protein</fullName>
    </recommendedName>
</protein>
<name>A0A3P6EPX4_BRAOL</name>
<evidence type="ECO:0008006" key="3">
    <source>
        <dbReference type="Google" id="ProtNLM"/>
    </source>
</evidence>
<feature type="region of interest" description="Disordered" evidence="1">
    <location>
        <begin position="222"/>
        <end position="258"/>
    </location>
</feature>
<organism evidence="2">
    <name type="scientific">Brassica oleracea</name>
    <name type="common">Wild cabbage</name>
    <dbReference type="NCBI Taxonomy" id="3712"/>
    <lineage>
        <taxon>Eukaryota</taxon>
        <taxon>Viridiplantae</taxon>
        <taxon>Streptophyta</taxon>
        <taxon>Embryophyta</taxon>
        <taxon>Tracheophyta</taxon>
        <taxon>Spermatophyta</taxon>
        <taxon>Magnoliopsida</taxon>
        <taxon>eudicotyledons</taxon>
        <taxon>Gunneridae</taxon>
        <taxon>Pentapetalae</taxon>
        <taxon>rosids</taxon>
        <taxon>malvids</taxon>
        <taxon>Brassicales</taxon>
        <taxon>Brassicaceae</taxon>
        <taxon>Brassiceae</taxon>
        <taxon>Brassica</taxon>
    </lineage>
</organism>
<evidence type="ECO:0000313" key="2">
    <source>
        <dbReference type="EMBL" id="VDD33089.1"/>
    </source>
</evidence>